<feature type="domain" description="cGAS/DncV-like nucleotidyltransferase C-terminal helical" evidence="5">
    <location>
        <begin position="182"/>
        <end position="295"/>
    </location>
</feature>
<evidence type="ECO:0000256" key="1">
    <source>
        <dbReference type="ARBA" id="ARBA00022679"/>
    </source>
</evidence>
<dbReference type="CDD" id="cd05400">
    <property type="entry name" value="NT_2-5OAS_ClassI-CCAase"/>
    <property type="match status" value="1"/>
</dbReference>
<organism evidence="6 7">
    <name type="scientific">Pseudomonas urmiensis</name>
    <dbReference type="NCBI Taxonomy" id="2745493"/>
    <lineage>
        <taxon>Bacteria</taxon>
        <taxon>Pseudomonadati</taxon>
        <taxon>Pseudomonadota</taxon>
        <taxon>Gammaproteobacteria</taxon>
        <taxon>Pseudomonadales</taxon>
        <taxon>Pseudomonadaceae</taxon>
        <taxon>Pseudomonas</taxon>
    </lineage>
</organism>
<sequence length="299" mass="33878">MAIPEAQLETWSHQGAIQGSSTTYNAVKSVLEAKSTPYADRNYQIFLQGSYGNDTNIYAESDVDVVILMKDCFYSDLEALSDSEKVAWSSAHSDATYTYTTFKKDVLSVLTAAYGKDVEAGDKAIMIDASSSRRKTDVIVSMQFRRYYKFNGFQDQSYEEGICFFNSAGERIANYPKQHSANLTKMHQGSRSWLKPMVRIWKNMRTKLVNDGVIKAGLAPSYYIEGLLYNVPAEKFGGSYADSFVNVFNWIQKESDKSKLVCANEQYYLLRDNAHTCWSQANCNEFLEAAAQLWKGWRS</sequence>
<protein>
    <submittedName>
        <fullName evidence="6">Nucleotidyltransferase</fullName>
    </submittedName>
</protein>
<evidence type="ECO:0000259" key="5">
    <source>
        <dbReference type="Pfam" id="PF26305"/>
    </source>
</evidence>
<keyword evidence="2" id="KW-0548">Nucleotidyltransferase</keyword>
<keyword evidence="7" id="KW-1185">Reference proteome</keyword>
<keyword evidence="3" id="KW-0547">Nucleotide-binding</keyword>
<name>A0ABW8NY01_9PSED</name>
<dbReference type="EMBL" id="JAHWXS010000015">
    <property type="protein sequence ID" value="MFK5734864.1"/>
    <property type="molecule type" value="Genomic_DNA"/>
</dbReference>
<gene>
    <name evidence="6" type="ORF">KW869_15125</name>
</gene>
<dbReference type="RefSeq" id="WP_405129703.1">
    <property type="nucleotide sequence ID" value="NZ_JAHWXS010000015.1"/>
</dbReference>
<evidence type="ECO:0000256" key="3">
    <source>
        <dbReference type="ARBA" id="ARBA00022741"/>
    </source>
</evidence>
<dbReference type="InterPro" id="IPR058909">
    <property type="entry name" value="CD_NTase_C"/>
</dbReference>
<keyword evidence="1" id="KW-0808">Transferase</keyword>
<dbReference type="InterPro" id="IPR043519">
    <property type="entry name" value="NT_sf"/>
</dbReference>
<evidence type="ECO:0000313" key="6">
    <source>
        <dbReference type="EMBL" id="MFK5734864.1"/>
    </source>
</evidence>
<evidence type="ECO:0000256" key="4">
    <source>
        <dbReference type="ARBA" id="ARBA00023118"/>
    </source>
</evidence>
<dbReference type="InterPro" id="IPR006116">
    <property type="entry name" value="NT_2-5OAS_ClassI-CCAase"/>
</dbReference>
<evidence type="ECO:0000256" key="2">
    <source>
        <dbReference type="ARBA" id="ARBA00022695"/>
    </source>
</evidence>
<comment type="caution">
    <text evidence="6">The sequence shown here is derived from an EMBL/GenBank/DDBJ whole genome shotgun (WGS) entry which is preliminary data.</text>
</comment>
<reference evidence="6 7" key="1">
    <citation type="journal article" date="2012" name="Plant Soil">
        <title>Screening of plant growth-promoting traits in arsenic-resistant bacteria isolated from the rhizosphere of soybean plants from Argentinean agricultural soil.</title>
        <authorList>
            <person name="Wevar Oller A.L."/>
            <person name="Talano M.A."/>
            <person name="Agostini E."/>
        </authorList>
    </citation>
    <scope>NUCLEOTIDE SEQUENCE [LARGE SCALE GENOMIC DNA]</scope>
    <source>
        <strain evidence="6 7">AW4</strain>
    </source>
</reference>
<dbReference type="Proteomes" id="UP001621534">
    <property type="component" value="Unassembled WGS sequence"/>
</dbReference>
<proteinExistence type="predicted"/>
<dbReference type="Pfam" id="PF26305">
    <property type="entry name" value="CD_NTase_C"/>
    <property type="match status" value="1"/>
</dbReference>
<accession>A0ABW8NY01</accession>
<keyword evidence="4" id="KW-0051">Antiviral defense</keyword>
<evidence type="ECO:0000313" key="7">
    <source>
        <dbReference type="Proteomes" id="UP001621534"/>
    </source>
</evidence>
<dbReference type="SUPFAM" id="SSF81301">
    <property type="entry name" value="Nucleotidyltransferase"/>
    <property type="match status" value="1"/>
</dbReference>